<organism evidence="1 2">
    <name type="scientific">Cryptococcus bacillisporus CA1873</name>
    <dbReference type="NCBI Taxonomy" id="1296111"/>
    <lineage>
        <taxon>Eukaryota</taxon>
        <taxon>Fungi</taxon>
        <taxon>Dikarya</taxon>
        <taxon>Basidiomycota</taxon>
        <taxon>Agaricomycotina</taxon>
        <taxon>Tremellomycetes</taxon>
        <taxon>Tremellales</taxon>
        <taxon>Cryptococcaceae</taxon>
        <taxon>Cryptococcus</taxon>
        <taxon>Cryptococcus gattii species complex</taxon>
    </lineage>
</organism>
<name>A0ABR5B205_CRYGA</name>
<dbReference type="Proteomes" id="UP000053800">
    <property type="component" value="Unassembled WGS sequence"/>
</dbReference>
<reference evidence="1 2" key="1">
    <citation type="submission" date="2015-01" db="EMBL/GenBank/DDBJ databases">
        <title>The Genome Sequence of Cryptococcus gattii CA1873.</title>
        <authorList>
            <consortium name="The Broad Institute Genomics Platform"/>
            <person name="Cuomo C."/>
            <person name="Litvintseva A."/>
            <person name="Chen Y."/>
            <person name="Heitman J."/>
            <person name="Sun S."/>
            <person name="Springer D."/>
            <person name="Dromer F."/>
            <person name="Young S."/>
            <person name="Zeng Q."/>
            <person name="Gargeya S."/>
            <person name="Abouelleil A."/>
            <person name="Alvarado L."/>
            <person name="Chapman S.B."/>
            <person name="Gainer-Dewar J."/>
            <person name="Goldberg J."/>
            <person name="Griggs A."/>
            <person name="Gujja S."/>
            <person name="Hansen M."/>
            <person name="Howarth C."/>
            <person name="Imamovic A."/>
            <person name="Larimer J."/>
            <person name="Murphy C."/>
            <person name="Naylor J."/>
            <person name="Pearson M."/>
            <person name="Priest M."/>
            <person name="Roberts A."/>
            <person name="Saif S."/>
            <person name="Shea T."/>
            <person name="Sykes S."/>
            <person name="Wortman J."/>
            <person name="Nusbaum C."/>
            <person name="Birren B."/>
        </authorList>
    </citation>
    <scope>NUCLEOTIDE SEQUENCE [LARGE SCALE GENOMIC DNA]</scope>
    <source>
        <strain evidence="1 2">CA1873</strain>
    </source>
</reference>
<protein>
    <submittedName>
        <fullName evidence="1">Uncharacterized protein</fullName>
    </submittedName>
</protein>
<proteinExistence type="predicted"/>
<accession>A0ABR5B205</accession>
<gene>
    <name evidence="1" type="ORF">I314_06504</name>
</gene>
<sequence>MFATGMTRVFPHCHQLSRILQISNLHPTILAPSSDPSVPSPTVLPFLQPPFDPEKPKPKPFHAPLHCRTLTSELLVAPYLHPSPSHTKALYHATPTTSILLLQPTVSVPPTSTVLPSKAPFLRFVSPPTSTIPSNDGSARWRWTGRRGEQQAQLAARQQQQQQMMMSGGFAACGGGGMSAGQQQMQMQMQQQGMHWTWTTRARTK</sequence>
<evidence type="ECO:0000313" key="1">
    <source>
        <dbReference type="EMBL" id="KIR57612.1"/>
    </source>
</evidence>
<evidence type="ECO:0000313" key="2">
    <source>
        <dbReference type="Proteomes" id="UP000053800"/>
    </source>
</evidence>
<keyword evidence="2" id="KW-1185">Reference proteome</keyword>
<dbReference type="EMBL" id="KN848911">
    <property type="protein sequence ID" value="KIR57612.1"/>
    <property type="molecule type" value="Genomic_DNA"/>
</dbReference>